<accession>A0AAV4PAT6</accession>
<organism evidence="1 2">
    <name type="scientific">Caerostris extrusa</name>
    <name type="common">Bark spider</name>
    <name type="synonym">Caerostris bankana</name>
    <dbReference type="NCBI Taxonomy" id="172846"/>
    <lineage>
        <taxon>Eukaryota</taxon>
        <taxon>Metazoa</taxon>
        <taxon>Ecdysozoa</taxon>
        <taxon>Arthropoda</taxon>
        <taxon>Chelicerata</taxon>
        <taxon>Arachnida</taxon>
        <taxon>Araneae</taxon>
        <taxon>Araneomorphae</taxon>
        <taxon>Entelegynae</taxon>
        <taxon>Araneoidea</taxon>
        <taxon>Araneidae</taxon>
        <taxon>Caerostris</taxon>
    </lineage>
</organism>
<dbReference type="AlphaFoldDB" id="A0AAV4PAT6"/>
<evidence type="ECO:0000313" key="2">
    <source>
        <dbReference type="Proteomes" id="UP001054945"/>
    </source>
</evidence>
<evidence type="ECO:0000313" key="1">
    <source>
        <dbReference type="EMBL" id="GIX93080.1"/>
    </source>
</evidence>
<proteinExistence type="predicted"/>
<comment type="caution">
    <text evidence="1">The sequence shown here is derived from an EMBL/GenBank/DDBJ whole genome shotgun (WGS) entry which is preliminary data.</text>
</comment>
<dbReference type="Proteomes" id="UP001054945">
    <property type="component" value="Unassembled WGS sequence"/>
</dbReference>
<sequence length="92" mass="10566">MNTEETFNPVIEERLFKKDYFIQEKKLSSVGKPKLQAYSIFCLLILTRKQRLADFAFFGISWKVEIKGLPSEEEIRRGDASVPPGAPADEEE</sequence>
<protein>
    <submittedName>
        <fullName evidence="1">Uncharacterized protein</fullName>
    </submittedName>
</protein>
<name>A0AAV4PAT6_CAEEX</name>
<reference evidence="1 2" key="1">
    <citation type="submission" date="2021-06" db="EMBL/GenBank/DDBJ databases">
        <title>Caerostris extrusa draft genome.</title>
        <authorList>
            <person name="Kono N."/>
            <person name="Arakawa K."/>
        </authorList>
    </citation>
    <scope>NUCLEOTIDE SEQUENCE [LARGE SCALE GENOMIC DNA]</scope>
</reference>
<dbReference type="EMBL" id="BPLR01004192">
    <property type="protein sequence ID" value="GIX93080.1"/>
    <property type="molecule type" value="Genomic_DNA"/>
</dbReference>
<gene>
    <name evidence="1" type="ORF">CEXT_423691</name>
</gene>
<keyword evidence="2" id="KW-1185">Reference proteome</keyword>